<organism evidence="2">
    <name type="scientific">Oryza nivara</name>
    <name type="common">Indian wild rice</name>
    <name type="synonym">Oryza sativa f. spontanea</name>
    <dbReference type="NCBI Taxonomy" id="4536"/>
    <lineage>
        <taxon>Eukaryota</taxon>
        <taxon>Viridiplantae</taxon>
        <taxon>Streptophyta</taxon>
        <taxon>Embryophyta</taxon>
        <taxon>Tracheophyta</taxon>
        <taxon>Spermatophyta</taxon>
        <taxon>Magnoliopsida</taxon>
        <taxon>Liliopsida</taxon>
        <taxon>Poales</taxon>
        <taxon>Poaceae</taxon>
        <taxon>BOP clade</taxon>
        <taxon>Oryzoideae</taxon>
        <taxon>Oryzeae</taxon>
        <taxon>Oryzinae</taxon>
        <taxon>Oryza</taxon>
    </lineage>
</organism>
<sequence>METQPTMLSGSIVGQQCSRTGSGNGEAVGGRRGGGGAEASALTLVETDGRCGGGDLGQHIAERRWGRGCWRRGRLTFGWPGYCPVRGAPPLICGELLGRVEAMIGFNEEVDERCGGGGLGQRVGDGWRGVGRVWRRPCAADVWMVVSNWATNNGGRVAEGFKRKLSLMFHWANSDYAFGYGNPTEGAVEVPLLPRQGALVLWMDDKASFDVATFVRTSFLESKLCGGVVDPVATGLA</sequence>
<keyword evidence="3" id="KW-1185">Reference proteome</keyword>
<dbReference type="EnsemblPlants" id="ONIVA12G09080.1">
    <property type="protein sequence ID" value="ONIVA12G09080.1"/>
    <property type="gene ID" value="ONIVA12G09080"/>
</dbReference>
<dbReference type="HOGENOM" id="CLU_1196455_0_0_1"/>
<reference evidence="2" key="1">
    <citation type="submission" date="2015-04" db="UniProtKB">
        <authorList>
            <consortium name="EnsemblPlants"/>
        </authorList>
    </citation>
    <scope>IDENTIFICATION</scope>
    <source>
        <strain evidence="2">SL10</strain>
    </source>
</reference>
<protein>
    <submittedName>
        <fullName evidence="2">Uncharacterized protein</fullName>
    </submittedName>
</protein>
<dbReference type="Gramene" id="ONIVA12G09080.1">
    <property type="protein sequence ID" value="ONIVA12G09080.1"/>
    <property type="gene ID" value="ONIVA12G09080"/>
</dbReference>
<feature type="compositionally biased region" description="Gly residues" evidence="1">
    <location>
        <begin position="22"/>
        <end position="35"/>
    </location>
</feature>
<evidence type="ECO:0000313" key="3">
    <source>
        <dbReference type="Proteomes" id="UP000006591"/>
    </source>
</evidence>
<dbReference type="Proteomes" id="UP000006591">
    <property type="component" value="Chromosome 12"/>
</dbReference>
<feature type="compositionally biased region" description="Polar residues" evidence="1">
    <location>
        <begin position="1"/>
        <end position="20"/>
    </location>
</feature>
<evidence type="ECO:0000256" key="1">
    <source>
        <dbReference type="SAM" id="MobiDB-lite"/>
    </source>
</evidence>
<name>A0A0E0J991_ORYNI</name>
<reference evidence="2" key="2">
    <citation type="submission" date="2018-04" db="EMBL/GenBank/DDBJ databases">
        <title>OnivRS2 (Oryza nivara Reference Sequence Version 2).</title>
        <authorList>
            <person name="Zhang J."/>
            <person name="Kudrna D."/>
            <person name="Lee S."/>
            <person name="Talag J."/>
            <person name="Rajasekar S."/>
            <person name="Welchert J."/>
            <person name="Hsing Y.-I."/>
            <person name="Wing R.A."/>
        </authorList>
    </citation>
    <scope>NUCLEOTIDE SEQUENCE [LARGE SCALE GENOMIC DNA]</scope>
    <source>
        <strain evidence="2">SL10</strain>
    </source>
</reference>
<proteinExistence type="predicted"/>
<evidence type="ECO:0000313" key="2">
    <source>
        <dbReference type="EnsemblPlants" id="ONIVA12G09080.1"/>
    </source>
</evidence>
<accession>A0A0E0J991</accession>
<dbReference type="AlphaFoldDB" id="A0A0E0J991"/>
<feature type="region of interest" description="Disordered" evidence="1">
    <location>
        <begin position="1"/>
        <end position="35"/>
    </location>
</feature>